<dbReference type="PANTHER" id="PTHR35869">
    <property type="entry name" value="OUTER-MEMBRANE LIPOPROTEIN CARRIER PROTEIN"/>
    <property type="match status" value="1"/>
</dbReference>
<keyword evidence="12" id="KW-1185">Reference proteome</keyword>
<name>A0A5J6LDV4_9GAMM</name>
<dbReference type="Proteomes" id="UP000325606">
    <property type="component" value="Chromosome"/>
</dbReference>
<evidence type="ECO:0000256" key="10">
    <source>
        <dbReference type="HAMAP-Rule" id="MF_00240"/>
    </source>
</evidence>
<evidence type="ECO:0000256" key="8">
    <source>
        <dbReference type="ARBA" id="ARBA00022927"/>
    </source>
</evidence>
<evidence type="ECO:0000313" key="12">
    <source>
        <dbReference type="Proteomes" id="UP000325606"/>
    </source>
</evidence>
<organism evidence="11 12">
    <name type="scientific">Nitrincola iocasae</name>
    <dbReference type="NCBI Taxonomy" id="2614693"/>
    <lineage>
        <taxon>Bacteria</taxon>
        <taxon>Pseudomonadati</taxon>
        <taxon>Pseudomonadota</taxon>
        <taxon>Gammaproteobacteria</taxon>
        <taxon>Oceanospirillales</taxon>
        <taxon>Oceanospirillaceae</taxon>
        <taxon>Nitrincola</taxon>
    </lineage>
</organism>
<gene>
    <name evidence="10 11" type="primary">lolA</name>
    <name evidence="11" type="ORF">F5I99_09670</name>
</gene>
<dbReference type="GO" id="GO:0042953">
    <property type="term" value="P:lipoprotein transport"/>
    <property type="evidence" value="ECO:0007669"/>
    <property type="project" value="InterPro"/>
</dbReference>
<keyword evidence="6" id="KW-0732">Signal</keyword>
<protein>
    <recommendedName>
        <fullName evidence="4 10">Outer-membrane lipoprotein carrier protein</fullName>
    </recommendedName>
</protein>
<accession>A0A5J6LDV4</accession>
<dbReference type="AlphaFoldDB" id="A0A5J6LDV4"/>
<evidence type="ECO:0000256" key="9">
    <source>
        <dbReference type="ARBA" id="ARBA00023186"/>
    </source>
</evidence>
<dbReference type="PANTHER" id="PTHR35869:SF1">
    <property type="entry name" value="OUTER-MEMBRANE LIPOPROTEIN CARRIER PROTEIN"/>
    <property type="match status" value="1"/>
</dbReference>
<keyword evidence="7 10" id="KW-0574">Periplasm</keyword>
<comment type="subcellular location">
    <subcellularLocation>
        <location evidence="1 10">Periplasm</location>
    </subcellularLocation>
</comment>
<evidence type="ECO:0000256" key="7">
    <source>
        <dbReference type="ARBA" id="ARBA00022764"/>
    </source>
</evidence>
<comment type="similarity">
    <text evidence="2 10">Belongs to the LolA family.</text>
</comment>
<dbReference type="CDD" id="cd16325">
    <property type="entry name" value="LolA"/>
    <property type="match status" value="1"/>
</dbReference>
<dbReference type="EMBL" id="CP044222">
    <property type="protein sequence ID" value="QEW06750.1"/>
    <property type="molecule type" value="Genomic_DNA"/>
</dbReference>
<dbReference type="InterPro" id="IPR018323">
    <property type="entry name" value="OM_lipoprot_carrier_LolA_Pbac"/>
</dbReference>
<evidence type="ECO:0000256" key="2">
    <source>
        <dbReference type="ARBA" id="ARBA00007615"/>
    </source>
</evidence>
<dbReference type="SUPFAM" id="SSF89392">
    <property type="entry name" value="Prokaryotic lipoproteins and lipoprotein localization factors"/>
    <property type="match status" value="1"/>
</dbReference>
<reference evidence="11 12" key="1">
    <citation type="submission" date="2019-09" db="EMBL/GenBank/DDBJ databases">
        <title>Nitrincola iocasae sp. nov., a bacterium isolated from the sediment collected at a cold seep field in South China Sea.</title>
        <authorList>
            <person name="Zhang H."/>
            <person name="Wang H."/>
            <person name="Li C."/>
        </authorList>
    </citation>
    <scope>NUCLEOTIDE SEQUENCE [LARGE SCALE GENOMIC DNA]</scope>
    <source>
        <strain evidence="11 12">KXZD1103</strain>
    </source>
</reference>
<evidence type="ECO:0000256" key="6">
    <source>
        <dbReference type="ARBA" id="ARBA00022729"/>
    </source>
</evidence>
<evidence type="ECO:0000256" key="5">
    <source>
        <dbReference type="ARBA" id="ARBA00022448"/>
    </source>
</evidence>
<keyword evidence="8 10" id="KW-0653">Protein transport</keyword>
<comment type="function">
    <text evidence="10">Participates in the translocation of lipoproteins from the inner membrane to the outer membrane. Only forms a complex with a lipoprotein if the residue after the N-terminal Cys is not an aspartate (The Asp acts as a targeting signal to indicate that the lipoprotein should stay in the inner membrane).</text>
</comment>
<comment type="subunit">
    <text evidence="3 10">Monomer.</text>
</comment>
<dbReference type="Pfam" id="PF03548">
    <property type="entry name" value="LolA"/>
    <property type="match status" value="1"/>
</dbReference>
<evidence type="ECO:0000256" key="4">
    <source>
        <dbReference type="ARBA" id="ARBA00014035"/>
    </source>
</evidence>
<evidence type="ECO:0000256" key="1">
    <source>
        <dbReference type="ARBA" id="ARBA00004418"/>
    </source>
</evidence>
<dbReference type="InterPro" id="IPR004564">
    <property type="entry name" value="OM_lipoprot_carrier_LolA-like"/>
</dbReference>
<dbReference type="KEGG" id="nik:F5I99_09670"/>
<dbReference type="NCBIfam" id="TIGR00547">
    <property type="entry name" value="lolA"/>
    <property type="match status" value="1"/>
</dbReference>
<keyword evidence="11" id="KW-0449">Lipoprotein</keyword>
<keyword evidence="9 10" id="KW-0143">Chaperone</keyword>
<dbReference type="HAMAP" id="MF_00240">
    <property type="entry name" value="LolA"/>
    <property type="match status" value="1"/>
</dbReference>
<dbReference type="Gene3D" id="2.50.20.10">
    <property type="entry name" value="Lipoprotein localisation LolA/LolB/LppX"/>
    <property type="match status" value="1"/>
</dbReference>
<evidence type="ECO:0000256" key="3">
    <source>
        <dbReference type="ARBA" id="ARBA00011245"/>
    </source>
</evidence>
<keyword evidence="5 10" id="KW-0813">Transport</keyword>
<dbReference type="InterPro" id="IPR029046">
    <property type="entry name" value="LolA/LolB/LppX"/>
</dbReference>
<evidence type="ECO:0000313" key="11">
    <source>
        <dbReference type="EMBL" id="QEW06750.1"/>
    </source>
</evidence>
<proteinExistence type="inferred from homology"/>
<dbReference type="GO" id="GO:0042597">
    <property type="term" value="C:periplasmic space"/>
    <property type="evidence" value="ECO:0007669"/>
    <property type="project" value="UniProtKB-SubCell"/>
</dbReference>
<sequence length="234" mass="26723">MLFQQRVVMDSVKCWPHRPQEINKEHLMRKLIALLCLTLTLPVSAQPLDELASLLSGYDRFQADFEQSIINEQGEAGESSSGYFAVSRPDKFIWKTLTPFPQDIISDGEYIWIYDPDLEQATRKPAEANTDSAPALILNGRIHELDTRYEVSLTQSYEDVRVFELLPKESQEALFSRVRLLFKDAVLSELMLDDTLGQRSVIQLSSQQLNPELDEALFQFEPPENVDVILDAAF</sequence>
<dbReference type="GO" id="GO:0044874">
    <property type="term" value="P:lipoprotein localization to outer membrane"/>
    <property type="evidence" value="ECO:0007669"/>
    <property type="project" value="UniProtKB-UniRule"/>
</dbReference>